<dbReference type="RefSeq" id="WP_311585946.1">
    <property type="nucleotide sequence ID" value="NZ_JAVRFH010000153.1"/>
</dbReference>
<evidence type="ECO:0000313" key="2">
    <source>
        <dbReference type="Proteomes" id="UP001180724"/>
    </source>
</evidence>
<dbReference type="EMBL" id="JAVRFH010000153">
    <property type="protein sequence ID" value="MDT0616471.1"/>
    <property type="molecule type" value="Genomic_DNA"/>
</dbReference>
<sequence>MSGELDAAEREGRQVVIECRAVRSPRWTARSLELLGRTLQEAGHSDQARAAFEQSLQIYTDLNPHDADRVRRQLPSAS</sequence>
<keyword evidence="2" id="KW-1185">Reference proteome</keyword>
<accession>A0ABU3B672</accession>
<reference evidence="1" key="1">
    <citation type="submission" date="2024-05" db="EMBL/GenBank/DDBJ databases">
        <title>30 novel species of actinomycetes from the DSMZ collection.</title>
        <authorList>
            <person name="Nouioui I."/>
        </authorList>
    </citation>
    <scope>NUCLEOTIDE SEQUENCE</scope>
    <source>
        <strain evidence="1">DSM 40712</strain>
    </source>
</reference>
<dbReference type="Gene3D" id="1.25.40.10">
    <property type="entry name" value="Tetratricopeptide repeat domain"/>
    <property type="match status" value="1"/>
</dbReference>
<comment type="caution">
    <text evidence="1">The sequence shown here is derived from an EMBL/GenBank/DDBJ whole genome shotgun (WGS) entry which is preliminary data.</text>
</comment>
<dbReference type="Pfam" id="PF13424">
    <property type="entry name" value="TPR_12"/>
    <property type="match status" value="1"/>
</dbReference>
<dbReference type="SUPFAM" id="SSF48452">
    <property type="entry name" value="TPR-like"/>
    <property type="match status" value="1"/>
</dbReference>
<name>A0ABU3B672_9ACTN</name>
<proteinExistence type="predicted"/>
<dbReference type="InterPro" id="IPR011990">
    <property type="entry name" value="TPR-like_helical_dom_sf"/>
</dbReference>
<organism evidence="1 2">
    <name type="scientific">Streptomyces lancefieldiae</name>
    <dbReference type="NCBI Taxonomy" id="3075520"/>
    <lineage>
        <taxon>Bacteria</taxon>
        <taxon>Bacillati</taxon>
        <taxon>Actinomycetota</taxon>
        <taxon>Actinomycetes</taxon>
        <taxon>Kitasatosporales</taxon>
        <taxon>Streptomycetaceae</taxon>
        <taxon>Streptomyces</taxon>
    </lineage>
</organism>
<dbReference type="Proteomes" id="UP001180724">
    <property type="component" value="Unassembled WGS sequence"/>
</dbReference>
<protein>
    <submittedName>
        <fullName evidence="1">Tetratricopeptide repeat protein</fullName>
    </submittedName>
</protein>
<evidence type="ECO:0000313" key="1">
    <source>
        <dbReference type="EMBL" id="MDT0616471.1"/>
    </source>
</evidence>
<gene>
    <name evidence="1" type="ORF">RM812_41010</name>
</gene>